<dbReference type="AlphaFoldDB" id="A0A4S2PP07"/>
<dbReference type="EMBL" id="QXNI01000110">
    <property type="protein sequence ID" value="THA05115.1"/>
    <property type="molecule type" value="Genomic_DNA"/>
</dbReference>
<gene>
    <name evidence="1" type="ORF">D3M78_12120</name>
</gene>
<organism evidence="1 2">
    <name type="scientific">Rodentibacter pneumotropicus</name>
    <dbReference type="NCBI Taxonomy" id="758"/>
    <lineage>
        <taxon>Bacteria</taxon>
        <taxon>Pseudomonadati</taxon>
        <taxon>Pseudomonadota</taxon>
        <taxon>Gammaproteobacteria</taxon>
        <taxon>Pasteurellales</taxon>
        <taxon>Pasteurellaceae</taxon>
        <taxon>Rodentibacter</taxon>
    </lineage>
</organism>
<dbReference type="RefSeq" id="WP_136124265.1">
    <property type="nucleotide sequence ID" value="NZ_JAQOLQ010000005.1"/>
</dbReference>
<comment type="caution">
    <text evidence="1">The sequence shown here is derived from an EMBL/GenBank/DDBJ whole genome shotgun (WGS) entry which is preliminary data.</text>
</comment>
<protein>
    <submittedName>
        <fullName evidence="1">Hemocin immunity protein</fullName>
    </submittedName>
</protein>
<reference evidence="1 2" key="1">
    <citation type="journal article" date="2019" name="Vet. Microbiol.">
        <title>Development of multi locus sequence typing (MLST) of Rodentibacter pneumotropicus.</title>
        <authorList>
            <person name="Adhikary S."/>
            <person name="Bisgaard M."/>
            <person name="Boot R."/>
            <person name="Benga L."/>
            <person name="Nicklas W."/>
            <person name="Christensen H."/>
        </authorList>
    </citation>
    <scope>NUCLEOTIDE SEQUENCE [LARGE SCALE GENOMIC DNA]</scope>
    <source>
        <strain evidence="1 2">Ac84</strain>
    </source>
</reference>
<dbReference type="Proteomes" id="UP000306758">
    <property type="component" value="Unassembled WGS sequence"/>
</dbReference>
<evidence type="ECO:0000313" key="1">
    <source>
        <dbReference type="EMBL" id="THA05115.1"/>
    </source>
</evidence>
<name>A0A4S2PP07_9PAST</name>
<sequence length="116" mass="13797">MGMLGPHEEKELELMLNHQKEIALFYSDSEVPEHFFPYLEDKTFQLKTINLKTSLGDFSYYLIYRPEHIKKAEELSSVLLKSYDKFDPNLERKIGKLLGYSDDDIEFYINHWLKST</sequence>
<accession>A0A4S2PP07</accession>
<proteinExistence type="predicted"/>
<evidence type="ECO:0000313" key="2">
    <source>
        <dbReference type="Proteomes" id="UP000306758"/>
    </source>
</evidence>